<name>A0A6M9U0V3_9VIRU</name>
<evidence type="ECO:0000313" key="1">
    <source>
        <dbReference type="EMBL" id="QKN22472.1"/>
    </source>
</evidence>
<reference evidence="1" key="1">
    <citation type="journal article" date="2021" name="Virus">
        <title>The discovery, distribution and diversity of DNA viruses associated with Drosophila melanogaster in Europe.</title>
        <authorList>
            <person name="Wallace M.A."/>
            <person name="Coffman K.A."/>
            <person name="Gilbert C."/>
            <person name="Ravindran S."/>
            <person name="Albery G.F."/>
            <person name="Abbott J."/>
            <person name="Argyridou E."/>
            <person name="Bellosta P."/>
            <person name="Betancourt A.J."/>
            <person name="Colinet H."/>
            <person name="Eric K."/>
            <person name="Glaser-Schmitt A."/>
            <person name="Grath S."/>
            <person name="Jelic M."/>
            <person name="Kankare M."/>
            <person name="Kozeretska I."/>
            <person name="Loeschcke V."/>
            <person name="Montchamp-Moreau C."/>
            <person name="Ometto L."/>
            <person name="Onder B.S."/>
            <person name="Orengo D.J."/>
            <person name="Parsch J."/>
            <person name="Pascual M."/>
            <person name="Patenkovic A."/>
            <person name="Puerma E."/>
            <person name="Ritchie M.G."/>
            <person name="Rota-Stabelli O."/>
            <person name="Schou M.F."/>
            <person name="Serga S.V."/>
            <person name="Stamenkovic-Radak M."/>
            <person name="Tanaskovic M."/>
            <person name="Veselinovic M.S."/>
            <person name="Vieira J."/>
            <person name="Vieira C.P."/>
            <person name="Kapun M."/>
            <person name="Flatt T."/>
            <person name="Gonzalez J."/>
            <person name="Staubach F."/>
            <person name="Obbard D.J."/>
        </authorList>
    </citation>
    <scope>NUCLEOTIDE SEQUENCE</scope>
    <source>
        <strain evidence="1">Filamentous_ES_Gim_15_30_pool</strain>
    </source>
</reference>
<dbReference type="EMBL" id="MT496833">
    <property type="protein sequence ID" value="QKN22472.1"/>
    <property type="molecule type" value="Genomic_DNA"/>
</dbReference>
<gene>
    <name evidence="1" type="primary">ORF18</name>
</gene>
<organism evidence="1">
    <name type="scientific">Drosophila-associated filamentous virus</name>
    <dbReference type="NCBI Taxonomy" id="2743186"/>
    <lineage>
        <taxon>Viruses</taxon>
    </lineage>
</organism>
<proteinExistence type="predicted"/>
<sequence>MSYHKLLDVSTLPIKVPETFEMEIPRPGRQPFQSVRLLQDELFLNLAYCSQQKVQSFPELHQHDMDWQDIFDENLRNRINDKICEFNKHVDYLNRITILLVKSYNDCVQRLQHDVDRIGKNK</sequence>
<protein>
    <submittedName>
        <fullName evidence="1">Uncharacterized protein</fullName>
    </submittedName>
</protein>
<accession>A0A6M9U0V3</accession>